<dbReference type="InterPro" id="IPR034185">
    <property type="entry name" value="Site-1_peptidase_cat_dom"/>
</dbReference>
<accession>A0ABU6ZFD0</accession>
<dbReference type="PANTHER" id="PTHR43806:SF7">
    <property type="entry name" value="MEMBRANE-BOUND TRANSCRIPTION FACTOR SITE-1 PROTEASE"/>
    <property type="match status" value="1"/>
</dbReference>
<evidence type="ECO:0000256" key="4">
    <source>
        <dbReference type="ARBA" id="ARBA00022692"/>
    </source>
</evidence>
<feature type="active site" description="Charge relay system" evidence="12">
    <location>
        <position position="422"/>
    </location>
</feature>
<sequence>MSSTQTTSFFSLSIFFIFIALFLYHFHFQSQPSSPDASQTLPPNSTHHGTPSRRNYIVRFRHYKTAAHHRSYLESNLRSRGWHWIHRHNPAAKFPTDFALVSVEDSVKDGFSREIQALPLVKDVHVDMSYTRGLLHKDRTHKGKAGSFVDGKKRPGKIFTSMSFSEEPYRDGDDAPPHCSFTRNSSVKLGRQLFMQKSQVTSMFGAEDLWAKGYTGAKVKMAIFDTGIRADHPHFRNIKERTNWTNEDTLNDNLGHGTFVAGVIAGVDAECLGFAPDTEIYAFRVFTDAQVSYTSWFLDAFNYAIATNMDVLNLSIGGPDYLDLPFVEKIWEITANNVIMVSAIGNDGPLYGTLNNPADQSDVIGVGGIDYSDHIASFSSRGMSTWELPHGYGRVKPDIVAYGRDIMGSKISKGCKSLSGTSVASPVVAGVVCLLVSIIPESDRKDILNPASMKQALVEGAAKLSGPNMFEQGAGRVDLLESYGILKSYKPRASIFPNILDYTDCPYTWPFCRQPLYAGSMPVIFNATILNGMGVIGYVEGPPTWHPSDEVGNLLSIHFTHSEIIWPWTGYLALHMQIKEEGAQFSGIIEGNVTLKVSSPPAQGENPRTSICVLQLKLKVVPTPPRSRRILWDQFHSIKYPPGYIPRDSLDVRNDILDWHDLEDEYFPEEIEKLRDDVMYTGLGLAIFAEWYNVDTMVKMRFFDDNTRSWWTPVTGGSNIPALNDLLAPFGIAFGDKILNGDFSLLGEQSRYASGTNIVRFPRGGHVHSFPFLDSSESGATQNVLLNSDTKPNSPILGFTEMGQGRVAVYGDSNCLDSSHMVTNCYWLLKKMLDFTSTDTRDPVLFSHSVKLDTSLYEDDNQLPSRRTDVNFSTYSVVVGKDLICRSDTRFEVWGTKGYSLQVRGRTKKLPGYPLIDLGRGLNSSLDTSTRSNRIFNTRNKVDSFGNTYLGLFYGDELDAPKLVGINWLVPAVVAASGFLLLCFWRIRQKRRRRRKGSGSGRLSTLL</sequence>
<feature type="active site" description="Charge relay system" evidence="12">
    <location>
        <position position="225"/>
    </location>
</feature>
<evidence type="ECO:0000256" key="9">
    <source>
        <dbReference type="ARBA" id="ARBA00023034"/>
    </source>
</evidence>
<feature type="domain" description="MBTPS1 third" evidence="17">
    <location>
        <begin position="496"/>
        <end position="623"/>
    </location>
</feature>
<dbReference type="PROSITE" id="PS51892">
    <property type="entry name" value="SUBTILASE"/>
    <property type="match status" value="1"/>
</dbReference>
<dbReference type="Proteomes" id="UP001341840">
    <property type="component" value="Unassembled WGS sequence"/>
</dbReference>
<dbReference type="Pfam" id="PF23090">
    <property type="entry name" value="MBTPS1_4th"/>
    <property type="match status" value="2"/>
</dbReference>
<evidence type="ECO:0000313" key="18">
    <source>
        <dbReference type="EMBL" id="MED6220665.1"/>
    </source>
</evidence>
<dbReference type="EC" id="3.4.21.112" evidence="18"/>
<evidence type="ECO:0000256" key="12">
    <source>
        <dbReference type="PROSITE-ProRule" id="PRU01240"/>
    </source>
</evidence>
<feature type="domain" description="Membrane-bound transcription factor site-1 protease-like N-terminal" evidence="15">
    <location>
        <begin position="53"/>
        <end position="127"/>
    </location>
</feature>
<dbReference type="InterPro" id="IPR036852">
    <property type="entry name" value="Peptidase_S8/S53_dom_sf"/>
</dbReference>
<dbReference type="InterPro" id="IPR000209">
    <property type="entry name" value="Peptidase_S8/S53_dom"/>
</dbReference>
<dbReference type="InterPro" id="IPR057060">
    <property type="entry name" value="MBTPS1_3rd"/>
</dbReference>
<evidence type="ECO:0000256" key="6">
    <source>
        <dbReference type="ARBA" id="ARBA00022801"/>
    </source>
</evidence>
<proteinExistence type="inferred from homology"/>
<keyword evidence="5" id="KW-0732">Signal</keyword>
<comment type="similarity">
    <text evidence="2 12">Belongs to the peptidase S8 family.</text>
</comment>
<dbReference type="Pfam" id="PF23094">
    <property type="entry name" value="MBTPS1_3rd"/>
    <property type="match status" value="1"/>
</dbReference>
<dbReference type="Pfam" id="PF23001">
    <property type="entry name" value="MBTP1_N"/>
    <property type="match status" value="1"/>
</dbReference>
<reference evidence="18 19" key="1">
    <citation type="journal article" date="2023" name="Plants (Basel)">
        <title>Bridging the Gap: Combining Genomics and Transcriptomics Approaches to Understand Stylosanthes scabra, an Orphan Legume from the Brazilian Caatinga.</title>
        <authorList>
            <person name="Ferreira-Neto J.R.C."/>
            <person name="da Silva M.D."/>
            <person name="Binneck E."/>
            <person name="de Melo N.F."/>
            <person name="da Silva R.H."/>
            <person name="de Melo A.L.T.M."/>
            <person name="Pandolfi V."/>
            <person name="Bustamante F.O."/>
            <person name="Brasileiro-Vidal A.C."/>
            <person name="Benko-Iseppon A.M."/>
        </authorList>
    </citation>
    <scope>NUCLEOTIDE SEQUENCE [LARGE SCALE GENOMIC DNA]</scope>
    <source>
        <tissue evidence="18">Leaves</tissue>
    </source>
</reference>
<keyword evidence="7 12" id="KW-0720">Serine protease</keyword>
<dbReference type="InterPro" id="IPR057032">
    <property type="entry name" value="MBTPS1_4th"/>
</dbReference>
<feature type="transmembrane region" description="Helical" evidence="13">
    <location>
        <begin position="968"/>
        <end position="987"/>
    </location>
</feature>
<dbReference type="Gene3D" id="3.40.50.200">
    <property type="entry name" value="Peptidase S8/S53 domain"/>
    <property type="match status" value="1"/>
</dbReference>
<comment type="subcellular location">
    <subcellularLocation>
        <location evidence="1">Golgi apparatus membrane</location>
        <topology evidence="1">Single-pass membrane protein</topology>
    </subcellularLocation>
</comment>
<keyword evidence="4 13" id="KW-0812">Transmembrane</keyword>
<organism evidence="18 19">
    <name type="scientific">Stylosanthes scabra</name>
    <dbReference type="NCBI Taxonomy" id="79078"/>
    <lineage>
        <taxon>Eukaryota</taxon>
        <taxon>Viridiplantae</taxon>
        <taxon>Streptophyta</taxon>
        <taxon>Embryophyta</taxon>
        <taxon>Tracheophyta</taxon>
        <taxon>Spermatophyta</taxon>
        <taxon>Magnoliopsida</taxon>
        <taxon>eudicotyledons</taxon>
        <taxon>Gunneridae</taxon>
        <taxon>Pentapetalae</taxon>
        <taxon>rosids</taxon>
        <taxon>fabids</taxon>
        <taxon>Fabales</taxon>
        <taxon>Fabaceae</taxon>
        <taxon>Papilionoideae</taxon>
        <taxon>50 kb inversion clade</taxon>
        <taxon>dalbergioids sensu lato</taxon>
        <taxon>Dalbergieae</taxon>
        <taxon>Pterocarpus clade</taxon>
        <taxon>Stylosanthes</taxon>
    </lineage>
</organism>
<keyword evidence="8 13" id="KW-1133">Transmembrane helix</keyword>
<dbReference type="PROSITE" id="PS00137">
    <property type="entry name" value="SUBTILASE_HIS"/>
    <property type="match status" value="1"/>
</dbReference>
<dbReference type="PANTHER" id="PTHR43806">
    <property type="entry name" value="PEPTIDASE S8"/>
    <property type="match status" value="1"/>
</dbReference>
<dbReference type="InterPro" id="IPR050131">
    <property type="entry name" value="Peptidase_S8_subtilisin-like"/>
</dbReference>
<dbReference type="Pfam" id="PF00082">
    <property type="entry name" value="Peptidase_S8"/>
    <property type="match status" value="1"/>
</dbReference>
<dbReference type="InterPro" id="IPR022398">
    <property type="entry name" value="Peptidase_S8_His-AS"/>
</dbReference>
<name>A0ABU6ZFD0_9FABA</name>
<keyword evidence="9" id="KW-0333">Golgi apparatus</keyword>
<evidence type="ECO:0000259" key="15">
    <source>
        <dbReference type="Pfam" id="PF23001"/>
    </source>
</evidence>
<dbReference type="CDD" id="cd07479">
    <property type="entry name" value="Peptidases_S8_SKI-1_like"/>
    <property type="match status" value="1"/>
</dbReference>
<evidence type="ECO:0000256" key="7">
    <source>
        <dbReference type="ARBA" id="ARBA00022825"/>
    </source>
</evidence>
<dbReference type="InterPro" id="IPR015500">
    <property type="entry name" value="Peptidase_S8_subtilisin-rel"/>
</dbReference>
<evidence type="ECO:0000256" key="10">
    <source>
        <dbReference type="ARBA" id="ARBA00023136"/>
    </source>
</evidence>
<evidence type="ECO:0000256" key="5">
    <source>
        <dbReference type="ARBA" id="ARBA00022729"/>
    </source>
</evidence>
<evidence type="ECO:0000256" key="8">
    <source>
        <dbReference type="ARBA" id="ARBA00022989"/>
    </source>
</evidence>
<keyword evidence="6 12" id="KW-0378">Hydrolase</keyword>
<keyword evidence="11" id="KW-0325">Glycoprotein</keyword>
<evidence type="ECO:0000259" key="16">
    <source>
        <dbReference type="Pfam" id="PF23090"/>
    </source>
</evidence>
<feature type="active site" description="Charge relay system" evidence="12">
    <location>
        <position position="256"/>
    </location>
</feature>
<evidence type="ECO:0000256" key="13">
    <source>
        <dbReference type="SAM" id="Phobius"/>
    </source>
</evidence>
<keyword evidence="3 12" id="KW-0645">Protease</keyword>
<feature type="domain" description="MBTPS1 fourth" evidence="16">
    <location>
        <begin position="624"/>
        <end position="660"/>
    </location>
</feature>
<dbReference type="EMBL" id="JASCZI010272158">
    <property type="protein sequence ID" value="MED6220665.1"/>
    <property type="molecule type" value="Genomic_DNA"/>
</dbReference>
<evidence type="ECO:0000259" key="14">
    <source>
        <dbReference type="Pfam" id="PF00082"/>
    </source>
</evidence>
<dbReference type="InterPro" id="IPR055143">
    <property type="entry name" value="MBTP1_N"/>
</dbReference>
<dbReference type="GO" id="GO:0008233">
    <property type="term" value="F:peptidase activity"/>
    <property type="evidence" value="ECO:0007669"/>
    <property type="project" value="UniProtKB-KW"/>
</dbReference>
<gene>
    <name evidence="18" type="primary">MBTPS1_2</name>
    <name evidence="18" type="ORF">PIB30_047016</name>
</gene>
<feature type="domain" description="Peptidase S8/S53" evidence="14">
    <location>
        <begin position="216"/>
        <end position="472"/>
    </location>
</feature>
<evidence type="ECO:0000313" key="19">
    <source>
        <dbReference type="Proteomes" id="UP001341840"/>
    </source>
</evidence>
<dbReference type="InterPro" id="IPR023828">
    <property type="entry name" value="Peptidase_S8_Ser-AS"/>
</dbReference>
<keyword evidence="10 13" id="KW-0472">Membrane</keyword>
<feature type="transmembrane region" description="Helical" evidence="13">
    <location>
        <begin position="7"/>
        <end position="26"/>
    </location>
</feature>
<feature type="domain" description="MBTPS1 fourth" evidence="16">
    <location>
        <begin position="661"/>
        <end position="851"/>
    </location>
</feature>
<evidence type="ECO:0000256" key="3">
    <source>
        <dbReference type="ARBA" id="ARBA00022670"/>
    </source>
</evidence>
<keyword evidence="19" id="KW-1185">Reference proteome</keyword>
<dbReference type="GO" id="GO:0006508">
    <property type="term" value="P:proteolysis"/>
    <property type="evidence" value="ECO:0007669"/>
    <property type="project" value="UniProtKB-KW"/>
</dbReference>
<evidence type="ECO:0000259" key="17">
    <source>
        <dbReference type="Pfam" id="PF23094"/>
    </source>
</evidence>
<dbReference type="PRINTS" id="PR00723">
    <property type="entry name" value="SUBTILISIN"/>
</dbReference>
<comment type="caution">
    <text evidence="18">The sequence shown here is derived from an EMBL/GenBank/DDBJ whole genome shotgun (WGS) entry which is preliminary data.</text>
</comment>
<dbReference type="SUPFAM" id="SSF52743">
    <property type="entry name" value="Subtilisin-like"/>
    <property type="match status" value="1"/>
</dbReference>
<evidence type="ECO:0000256" key="11">
    <source>
        <dbReference type="ARBA" id="ARBA00023180"/>
    </source>
</evidence>
<protein>
    <submittedName>
        <fullName evidence="18">Membrane-bound transcription factor site-1 protease</fullName>
        <ecNumber evidence="18">3.4.21.112</ecNumber>
    </submittedName>
</protein>
<dbReference type="PROSITE" id="PS00138">
    <property type="entry name" value="SUBTILASE_SER"/>
    <property type="match status" value="1"/>
</dbReference>
<evidence type="ECO:0000256" key="2">
    <source>
        <dbReference type="ARBA" id="ARBA00011073"/>
    </source>
</evidence>
<evidence type="ECO:0000256" key="1">
    <source>
        <dbReference type="ARBA" id="ARBA00004194"/>
    </source>
</evidence>